<feature type="chain" id="PRO_5043732704" evidence="4">
    <location>
        <begin position="16"/>
        <end position="634"/>
    </location>
</feature>
<accession>A0AAW1N5I0</accession>
<proteinExistence type="inferred from homology"/>
<keyword evidence="3" id="KW-0285">Flavoprotein</keyword>
<dbReference type="PANTHER" id="PTHR11552:SF208">
    <property type="entry name" value="RE36204P-RELATED"/>
    <property type="match status" value="1"/>
</dbReference>
<feature type="signal peptide" evidence="4">
    <location>
        <begin position="1"/>
        <end position="15"/>
    </location>
</feature>
<feature type="active site" description="Proton acceptor" evidence="2">
    <location>
        <position position="613"/>
    </location>
</feature>
<feature type="domain" description="Glucose-methanol-choline oxidoreductase N-terminal" evidence="5">
    <location>
        <begin position="325"/>
        <end position="339"/>
    </location>
</feature>
<evidence type="ECO:0000256" key="1">
    <source>
        <dbReference type="ARBA" id="ARBA00010790"/>
    </source>
</evidence>
<dbReference type="Proteomes" id="UP001458880">
    <property type="component" value="Unassembled WGS sequence"/>
</dbReference>
<evidence type="ECO:0000313" key="7">
    <source>
        <dbReference type="Proteomes" id="UP001458880"/>
    </source>
</evidence>
<comment type="similarity">
    <text evidence="1">Belongs to the GMC oxidoreductase family.</text>
</comment>
<feature type="binding site" evidence="3">
    <location>
        <position position="288"/>
    </location>
    <ligand>
        <name>FAD</name>
        <dbReference type="ChEBI" id="CHEBI:57692"/>
    </ligand>
</feature>
<protein>
    <submittedName>
        <fullName evidence="6">GMC oxidoreductase</fullName>
    </submittedName>
</protein>
<dbReference type="Gene3D" id="3.50.50.60">
    <property type="entry name" value="FAD/NAD(P)-binding domain"/>
    <property type="match status" value="1"/>
</dbReference>
<gene>
    <name evidence="6" type="ORF">QE152_g3682</name>
</gene>
<keyword evidence="4" id="KW-0732">Signal</keyword>
<evidence type="ECO:0000256" key="2">
    <source>
        <dbReference type="PIRSR" id="PIRSR000137-1"/>
    </source>
</evidence>
<dbReference type="EMBL" id="JASPKY010000015">
    <property type="protein sequence ID" value="KAK9753154.1"/>
    <property type="molecule type" value="Genomic_DNA"/>
</dbReference>
<dbReference type="InterPro" id="IPR012132">
    <property type="entry name" value="GMC_OxRdtase"/>
</dbReference>
<dbReference type="PANTHER" id="PTHR11552">
    <property type="entry name" value="GLUCOSE-METHANOL-CHOLINE GMC OXIDOREDUCTASE"/>
    <property type="match status" value="1"/>
</dbReference>
<organism evidence="6 7">
    <name type="scientific">Popillia japonica</name>
    <name type="common">Japanese beetle</name>
    <dbReference type="NCBI Taxonomy" id="7064"/>
    <lineage>
        <taxon>Eukaryota</taxon>
        <taxon>Metazoa</taxon>
        <taxon>Ecdysozoa</taxon>
        <taxon>Arthropoda</taxon>
        <taxon>Hexapoda</taxon>
        <taxon>Insecta</taxon>
        <taxon>Pterygota</taxon>
        <taxon>Neoptera</taxon>
        <taxon>Endopterygota</taxon>
        <taxon>Coleoptera</taxon>
        <taxon>Polyphaga</taxon>
        <taxon>Scarabaeiformia</taxon>
        <taxon>Scarabaeidae</taxon>
        <taxon>Rutelinae</taxon>
        <taxon>Popillia</taxon>
    </lineage>
</organism>
<comment type="cofactor">
    <cofactor evidence="3">
        <name>FAD</name>
        <dbReference type="ChEBI" id="CHEBI:57692"/>
    </cofactor>
</comment>
<reference evidence="6 7" key="1">
    <citation type="journal article" date="2024" name="BMC Genomics">
        <title>De novo assembly and annotation of Popillia japonica's genome with initial clues to its potential as an invasive pest.</title>
        <authorList>
            <person name="Cucini C."/>
            <person name="Boschi S."/>
            <person name="Funari R."/>
            <person name="Cardaioli E."/>
            <person name="Iannotti N."/>
            <person name="Marturano G."/>
            <person name="Paoli F."/>
            <person name="Bruttini M."/>
            <person name="Carapelli A."/>
            <person name="Frati F."/>
            <person name="Nardi F."/>
        </authorList>
    </citation>
    <scope>NUCLEOTIDE SEQUENCE [LARGE SCALE GENOMIC DNA]</scope>
    <source>
        <strain evidence="6">DMR45628</strain>
    </source>
</reference>
<dbReference type="Gene3D" id="3.30.560.10">
    <property type="entry name" value="Glucose Oxidase, domain 3"/>
    <property type="match status" value="1"/>
</dbReference>
<sequence>MILLCILVFVATLLGCNVSGFMPYRLYTNISLYYDPSLPLIHPAYTSENWYNNPSGYGEAHTKNPNSEEEYDFIIVGSGPAGSVIANRLSENPNWKILLLEVGKEPTTLTEIPAIAYYFQFTDYNWGYLMEEQENMALGFIDRRMHWPRGRVLGGSSVINWMIHTRGNQIDYNRWAKNGNKGWSYKELFRYFLKSESFDVKLKDSGYHHHGGKLNVEDVAYRSKSADAFVGAMQEMGYPYVDYNGKKQYGVSYVHATTKRGRRCSAFNSFLEPIRSRANLKIYTSAKVTKILIDANTKHAWGVKFVKDRQNRIAKAKKEVIISAGALSSPQLLMLSGIGPKKHLEELGIPVIQNLPVGRKLYDHLGFFGLTITANDSVTIPLETALYDLRTIIEYKQGKGVLATLSGAEALAFVRTPVSKEAHPFYPDIELISFGGNPRLDNGEVYRKTARITDEIYNKIWRPLGTSKAFIIAPILLHPKSCGYMKLKSKNPYDWPRFYGNYLTDPEKLDLKTFIASIRFVQNLLGMPSLRRYNAKLLDTPLPGCQHYIYDSDNYWECSLRHLSTSVHHQTTTCKMGPKSDPEAVVSDKLKVYGISGLRVADTSIIPEPITAHTNVPSFMIGEKVADLIKEDWW</sequence>
<dbReference type="AlphaFoldDB" id="A0AAW1N5I0"/>
<evidence type="ECO:0000256" key="3">
    <source>
        <dbReference type="PIRSR" id="PIRSR000137-2"/>
    </source>
</evidence>
<dbReference type="Pfam" id="PF00732">
    <property type="entry name" value="GMC_oxred_N"/>
    <property type="match status" value="1"/>
</dbReference>
<feature type="binding site" evidence="3">
    <location>
        <position position="152"/>
    </location>
    <ligand>
        <name>FAD</name>
        <dbReference type="ChEBI" id="CHEBI:57692"/>
    </ligand>
</feature>
<dbReference type="SUPFAM" id="SSF51905">
    <property type="entry name" value="FAD/NAD(P)-binding domain"/>
    <property type="match status" value="1"/>
</dbReference>
<dbReference type="GO" id="GO:0050660">
    <property type="term" value="F:flavin adenine dinucleotide binding"/>
    <property type="evidence" value="ECO:0007669"/>
    <property type="project" value="InterPro"/>
</dbReference>
<feature type="active site" description="Proton donor" evidence="2">
    <location>
        <position position="569"/>
    </location>
</feature>
<dbReference type="PIRSF" id="PIRSF000137">
    <property type="entry name" value="Alcohol_oxidase"/>
    <property type="match status" value="1"/>
</dbReference>
<dbReference type="InterPro" id="IPR000172">
    <property type="entry name" value="GMC_OxRdtase_N"/>
</dbReference>
<evidence type="ECO:0000259" key="5">
    <source>
        <dbReference type="PROSITE" id="PS00624"/>
    </source>
</evidence>
<dbReference type="GO" id="GO:0016614">
    <property type="term" value="F:oxidoreductase activity, acting on CH-OH group of donors"/>
    <property type="evidence" value="ECO:0007669"/>
    <property type="project" value="InterPro"/>
</dbReference>
<dbReference type="Pfam" id="PF05199">
    <property type="entry name" value="GMC_oxred_C"/>
    <property type="match status" value="1"/>
</dbReference>
<comment type="caution">
    <text evidence="6">The sequence shown here is derived from an EMBL/GenBank/DDBJ whole genome shotgun (WGS) entry which is preliminary data.</text>
</comment>
<evidence type="ECO:0000256" key="4">
    <source>
        <dbReference type="SAM" id="SignalP"/>
    </source>
</evidence>
<dbReference type="InterPro" id="IPR036188">
    <property type="entry name" value="FAD/NAD-bd_sf"/>
</dbReference>
<dbReference type="InterPro" id="IPR007867">
    <property type="entry name" value="GMC_OxRtase_C"/>
</dbReference>
<name>A0AAW1N5I0_POPJA</name>
<keyword evidence="3" id="KW-0274">FAD</keyword>
<dbReference type="SUPFAM" id="SSF54373">
    <property type="entry name" value="FAD-linked reductases, C-terminal domain"/>
    <property type="match status" value="1"/>
</dbReference>
<evidence type="ECO:0000313" key="6">
    <source>
        <dbReference type="EMBL" id="KAK9753154.1"/>
    </source>
</evidence>
<dbReference type="PROSITE" id="PS00624">
    <property type="entry name" value="GMC_OXRED_2"/>
    <property type="match status" value="1"/>
</dbReference>
<keyword evidence="7" id="KW-1185">Reference proteome</keyword>